<accession>A0A176RVH3</accession>
<dbReference type="AlphaFoldDB" id="A0A176RVH3"/>
<evidence type="ECO:0000313" key="1">
    <source>
        <dbReference type="EMBL" id="OAD19751.1"/>
    </source>
</evidence>
<evidence type="ECO:0000313" key="2">
    <source>
        <dbReference type="Proteomes" id="UP000076962"/>
    </source>
</evidence>
<name>A0A176RVH3_9GAMM</name>
<protein>
    <submittedName>
        <fullName evidence="1">Uncharacterized protein</fullName>
    </submittedName>
</protein>
<comment type="caution">
    <text evidence="1">The sequence shown here is derived from an EMBL/GenBank/DDBJ whole genome shotgun (WGS) entry which is preliminary data.</text>
</comment>
<gene>
    <name evidence="1" type="ORF">THIOM_004598</name>
</gene>
<reference evidence="1 2" key="1">
    <citation type="submission" date="2016-05" db="EMBL/GenBank/DDBJ databases">
        <title>Single-cell genome of chain-forming Candidatus Thiomargarita nelsonii and comparison to other large sulfur-oxidizing bacteria.</title>
        <authorList>
            <person name="Winkel M."/>
            <person name="Salman V."/>
            <person name="Woyke T."/>
            <person name="Schulz-Vogt H."/>
            <person name="Richter M."/>
            <person name="Flood B."/>
            <person name="Bailey J."/>
            <person name="Amann R."/>
            <person name="Mussmann M."/>
        </authorList>
    </citation>
    <scope>NUCLEOTIDE SEQUENCE [LARGE SCALE GENOMIC DNA]</scope>
    <source>
        <strain evidence="1 2">THI036</strain>
    </source>
</reference>
<dbReference type="Proteomes" id="UP000076962">
    <property type="component" value="Unassembled WGS sequence"/>
</dbReference>
<proteinExistence type="predicted"/>
<sequence length="98" mass="11434">MKYIGRLMHFLLMGAKNPEQASEKSARIYGRQLMLSENEEWHWDPIEQYLENSVFGSPGLGKLPHFLPSNSPFEKLKAFDLRFLFEEEGARVILNVTY</sequence>
<dbReference type="EMBL" id="LUTY01002679">
    <property type="protein sequence ID" value="OAD19751.1"/>
    <property type="molecule type" value="Genomic_DNA"/>
</dbReference>
<organism evidence="1 2">
    <name type="scientific">Candidatus Thiomargarita nelsonii</name>
    <dbReference type="NCBI Taxonomy" id="1003181"/>
    <lineage>
        <taxon>Bacteria</taxon>
        <taxon>Pseudomonadati</taxon>
        <taxon>Pseudomonadota</taxon>
        <taxon>Gammaproteobacteria</taxon>
        <taxon>Thiotrichales</taxon>
        <taxon>Thiotrichaceae</taxon>
        <taxon>Thiomargarita</taxon>
    </lineage>
</organism>
<keyword evidence="2" id="KW-1185">Reference proteome</keyword>